<evidence type="ECO:0000313" key="2">
    <source>
        <dbReference type="Proteomes" id="UP000238390"/>
    </source>
</evidence>
<dbReference type="EMBL" id="CP027169">
    <property type="protein sequence ID" value="AVK06246.1"/>
    <property type="molecule type" value="Genomic_DNA"/>
</dbReference>
<name>A0A2R3IWE8_9PSED</name>
<reference evidence="1 2" key="1">
    <citation type="submission" date="2018-02" db="EMBL/GenBank/DDBJ databases">
        <title>FDA/CDC Antimicrobial Resistant Isolate Bank Genome Sequencing.</title>
        <authorList>
            <person name="Benahmed F.H."/>
            <person name="Lutgring J.D."/>
            <person name="Yoo B."/>
            <person name="Machado M."/>
            <person name="Brown A."/>
            <person name="McAllister G."/>
            <person name="Perry A."/>
            <person name="Halpin A.L."/>
            <person name="Vavikolanu K."/>
            <person name="Ott S."/>
            <person name="Zhao X."/>
            <person name="Tallon L.J."/>
            <person name="Sadzewicz L."/>
            <person name="Aluvathingal J."/>
            <person name="Nadendla S."/>
            <person name="Voskania-kordi A."/>
            <person name="Simonyan V."/>
            <person name="Patel J."/>
            <person name="Shawar R.M."/>
        </authorList>
    </citation>
    <scope>NUCLEOTIDE SEQUENCE [LARGE SCALE GENOMIC DNA]</scope>
    <source>
        <strain evidence="1 2">AR_0356</strain>
    </source>
</reference>
<accession>A0A2R3IWE8</accession>
<proteinExistence type="predicted"/>
<dbReference type="AlphaFoldDB" id="A0A2R3IWE8"/>
<evidence type="ECO:0000313" key="1">
    <source>
        <dbReference type="EMBL" id="AVK06246.1"/>
    </source>
</evidence>
<sequence>MRRSLKKSPMDIPSGFFHWRWQRSVGRIALPVFPAGTLA</sequence>
<gene>
    <name evidence="1" type="ORF">CSB93_2469</name>
</gene>
<organism evidence="1 2">
    <name type="scientific">Pseudomonas paraeruginosa</name>
    <dbReference type="NCBI Taxonomy" id="2994495"/>
    <lineage>
        <taxon>Bacteria</taxon>
        <taxon>Pseudomonadati</taxon>
        <taxon>Pseudomonadota</taxon>
        <taxon>Gammaproteobacteria</taxon>
        <taxon>Pseudomonadales</taxon>
        <taxon>Pseudomonadaceae</taxon>
        <taxon>Pseudomonas</taxon>
    </lineage>
</organism>
<protein>
    <submittedName>
        <fullName evidence="1">Uncharacterized protein</fullName>
    </submittedName>
</protein>
<keyword evidence="2" id="KW-1185">Reference proteome</keyword>
<dbReference type="Proteomes" id="UP000238390">
    <property type="component" value="Chromosome"/>
</dbReference>